<keyword evidence="10" id="KW-0739">Sodium transport</keyword>
<keyword evidence="5 12" id="KW-0812">Transmembrane</keyword>
<evidence type="ECO:0000256" key="12">
    <source>
        <dbReference type="SAM" id="Phobius"/>
    </source>
</evidence>
<dbReference type="AlphaFoldDB" id="A0A7E4UVR7"/>
<dbReference type="NCBIfam" id="TIGR00813">
    <property type="entry name" value="sss"/>
    <property type="match status" value="1"/>
</dbReference>
<evidence type="ECO:0000256" key="8">
    <source>
        <dbReference type="ARBA" id="ARBA00023065"/>
    </source>
</evidence>
<reference evidence="13" key="1">
    <citation type="journal article" date="2013" name="Genetics">
        <title>The draft genome and transcriptome of Panagrellus redivivus are shaped by the harsh demands of a free-living lifestyle.</title>
        <authorList>
            <person name="Srinivasan J."/>
            <person name="Dillman A.R."/>
            <person name="Macchietto M.G."/>
            <person name="Heikkinen L."/>
            <person name="Lakso M."/>
            <person name="Fracchia K.M."/>
            <person name="Antoshechkin I."/>
            <person name="Mortazavi A."/>
            <person name="Wong G."/>
            <person name="Sternberg P.W."/>
        </authorList>
    </citation>
    <scope>NUCLEOTIDE SEQUENCE [LARGE SCALE GENOMIC DNA]</scope>
    <source>
        <strain evidence="13">MT8872</strain>
    </source>
</reference>
<evidence type="ECO:0000256" key="4">
    <source>
        <dbReference type="ARBA" id="ARBA00022475"/>
    </source>
</evidence>
<feature type="transmembrane region" description="Helical" evidence="12">
    <location>
        <begin position="120"/>
        <end position="143"/>
    </location>
</feature>
<dbReference type="InterPro" id="IPR001734">
    <property type="entry name" value="Na/solute_symporter"/>
</dbReference>
<comment type="subcellular location">
    <subcellularLocation>
        <location evidence="1">Cell membrane</location>
        <topology evidence="1">Multi-pass membrane protein</topology>
    </subcellularLocation>
</comment>
<evidence type="ECO:0000313" key="14">
    <source>
        <dbReference type="WBParaSite" id="Pan_g13205.t1"/>
    </source>
</evidence>
<evidence type="ECO:0000256" key="3">
    <source>
        <dbReference type="ARBA" id="ARBA00022448"/>
    </source>
</evidence>
<keyword evidence="3" id="KW-0813">Transport</keyword>
<name>A0A7E4UVR7_PANRE</name>
<dbReference type="Pfam" id="PF00474">
    <property type="entry name" value="SSF"/>
    <property type="match status" value="1"/>
</dbReference>
<evidence type="ECO:0000256" key="5">
    <source>
        <dbReference type="ARBA" id="ARBA00022692"/>
    </source>
</evidence>
<proteinExistence type="inferred from homology"/>
<feature type="transmembrane region" description="Helical" evidence="12">
    <location>
        <begin position="76"/>
        <end position="99"/>
    </location>
</feature>
<feature type="transmembrane region" description="Helical" evidence="12">
    <location>
        <begin position="43"/>
        <end position="64"/>
    </location>
</feature>
<evidence type="ECO:0000256" key="1">
    <source>
        <dbReference type="ARBA" id="ARBA00004651"/>
    </source>
</evidence>
<feature type="transmembrane region" description="Helical" evidence="12">
    <location>
        <begin position="149"/>
        <end position="170"/>
    </location>
</feature>
<dbReference type="GO" id="GO:0005886">
    <property type="term" value="C:plasma membrane"/>
    <property type="evidence" value="ECO:0007669"/>
    <property type="project" value="UniProtKB-SubCell"/>
</dbReference>
<evidence type="ECO:0000256" key="2">
    <source>
        <dbReference type="ARBA" id="ARBA00006434"/>
    </source>
</evidence>
<dbReference type="InterPro" id="IPR051163">
    <property type="entry name" value="Sodium:Solute_Symporter_SSF"/>
</dbReference>
<keyword evidence="8" id="KW-0406">Ion transport</keyword>
<dbReference type="Proteomes" id="UP000492821">
    <property type="component" value="Unassembled WGS sequence"/>
</dbReference>
<dbReference type="InterPro" id="IPR038377">
    <property type="entry name" value="Na/Glc_symporter_sf"/>
</dbReference>
<feature type="transmembrane region" description="Helical" evidence="12">
    <location>
        <begin position="316"/>
        <end position="336"/>
    </location>
</feature>
<dbReference type="GO" id="GO:0015293">
    <property type="term" value="F:symporter activity"/>
    <property type="evidence" value="ECO:0007669"/>
    <property type="project" value="TreeGrafter"/>
</dbReference>
<comment type="similarity">
    <text evidence="2 11">Belongs to the sodium:solute symporter (SSF) (TC 2.A.21) family.</text>
</comment>
<evidence type="ECO:0000313" key="13">
    <source>
        <dbReference type="Proteomes" id="UP000492821"/>
    </source>
</evidence>
<dbReference type="PROSITE" id="PS50283">
    <property type="entry name" value="NA_SOLUT_SYMP_3"/>
    <property type="match status" value="1"/>
</dbReference>
<dbReference type="GO" id="GO:0006814">
    <property type="term" value="P:sodium ion transport"/>
    <property type="evidence" value="ECO:0007669"/>
    <property type="project" value="UniProtKB-KW"/>
</dbReference>
<keyword evidence="7" id="KW-0915">Sodium</keyword>
<feature type="transmembrane region" description="Helical" evidence="12">
    <location>
        <begin position="231"/>
        <end position="249"/>
    </location>
</feature>
<accession>A0A7E4UVR7</accession>
<sequence>MWSIDVVVFGTVMLLTSALGIWKGKLRKPQKTTSGELLVGSNVSTFSVALSVCSSFLSAVSLLGFPAEVYYRGTMILWFLPMYFVSFPVVAYLFLPPIYELKITSLYEYLEKRFSFQSRLIASLLFLLQTLFYMAVALYAPALALSSCFSIPLVVSIILTAFLSAIYLLLGGARAGIYTSALQMLLILGSLFTIICASLITWTPYEIFERTRDGGRLIFFDFRADPTIRHAFWPLFIGGCTTIFSLFAANQLTIQRYMSLPTLKQAQRVVLLNVPMNSIILIMYIVIGLIIFATFYECHPALKFKDQIFPTYVNDSLFFIPGLEGVFLAAIYSAGLSTLTASYSALTAVTIEDVIKAIISRTFKNQERLSDQAKCKMVQIFPFVFATMAALFASLIQFLDTMILQISFSIFGAAGGASLGIFMIGLFCPWIKSKTAALAGQLSAIVGTVLIVAGSAYYHVRAVDLPLNCSDEYYYDLNTTRAPINFTTPLVGSVTTDNSDSIFAKISSISYHYYGLIGVLLCFAVSHTVQLVLNVTTKEKEKRVIDLRLLSPWVRKFVATPKTVINPSDIPLLSENIELESPEKTNGKTA</sequence>
<feature type="transmembrane region" description="Helical" evidence="12">
    <location>
        <begin position="402"/>
        <end position="428"/>
    </location>
</feature>
<feature type="transmembrane region" description="Helical" evidence="12">
    <location>
        <begin position="182"/>
        <end position="202"/>
    </location>
</feature>
<organism evidence="13 14">
    <name type="scientific">Panagrellus redivivus</name>
    <name type="common">Microworm</name>
    <dbReference type="NCBI Taxonomy" id="6233"/>
    <lineage>
        <taxon>Eukaryota</taxon>
        <taxon>Metazoa</taxon>
        <taxon>Ecdysozoa</taxon>
        <taxon>Nematoda</taxon>
        <taxon>Chromadorea</taxon>
        <taxon>Rhabditida</taxon>
        <taxon>Tylenchina</taxon>
        <taxon>Panagrolaimomorpha</taxon>
        <taxon>Panagrolaimoidea</taxon>
        <taxon>Panagrolaimidae</taxon>
        <taxon>Panagrellus</taxon>
    </lineage>
</organism>
<keyword evidence="4" id="KW-1003">Cell membrane</keyword>
<dbReference type="Gene3D" id="1.20.1730.10">
    <property type="entry name" value="Sodium/glucose cotransporter"/>
    <property type="match status" value="1"/>
</dbReference>
<protein>
    <submittedName>
        <fullName evidence="14">Sodium-dependent multivitamin transporter</fullName>
    </submittedName>
</protein>
<feature type="transmembrane region" description="Helical" evidence="12">
    <location>
        <begin position="511"/>
        <end position="533"/>
    </location>
</feature>
<evidence type="ECO:0000256" key="10">
    <source>
        <dbReference type="ARBA" id="ARBA00023201"/>
    </source>
</evidence>
<feature type="transmembrane region" description="Helical" evidence="12">
    <location>
        <begin position="270"/>
        <end position="296"/>
    </location>
</feature>
<evidence type="ECO:0000256" key="7">
    <source>
        <dbReference type="ARBA" id="ARBA00023053"/>
    </source>
</evidence>
<dbReference type="WBParaSite" id="Pan_g13205.t1">
    <property type="protein sequence ID" value="Pan_g13205.t1"/>
    <property type="gene ID" value="Pan_g13205"/>
</dbReference>
<keyword evidence="9 12" id="KW-0472">Membrane</keyword>
<evidence type="ECO:0000256" key="11">
    <source>
        <dbReference type="RuleBase" id="RU362091"/>
    </source>
</evidence>
<keyword evidence="13" id="KW-1185">Reference proteome</keyword>
<reference evidence="14" key="2">
    <citation type="submission" date="2020-10" db="UniProtKB">
        <authorList>
            <consortium name="WormBaseParasite"/>
        </authorList>
    </citation>
    <scope>IDENTIFICATION</scope>
</reference>
<dbReference type="PANTHER" id="PTHR42985:SF2">
    <property type="entry name" value="SODIUM-DEPENDENT MULTIVITAMIN TRANSPORTER"/>
    <property type="match status" value="1"/>
</dbReference>
<dbReference type="PANTHER" id="PTHR42985">
    <property type="entry name" value="SODIUM-COUPLED MONOCARBOXYLATE TRANSPORTER"/>
    <property type="match status" value="1"/>
</dbReference>
<feature type="transmembrane region" description="Helical" evidence="12">
    <location>
        <begin position="377"/>
        <end position="396"/>
    </location>
</feature>
<evidence type="ECO:0000256" key="9">
    <source>
        <dbReference type="ARBA" id="ARBA00023136"/>
    </source>
</evidence>
<feature type="transmembrane region" description="Helical" evidence="12">
    <location>
        <begin position="435"/>
        <end position="458"/>
    </location>
</feature>
<evidence type="ECO:0000256" key="6">
    <source>
        <dbReference type="ARBA" id="ARBA00022989"/>
    </source>
</evidence>
<feature type="transmembrane region" description="Helical" evidence="12">
    <location>
        <begin position="6"/>
        <end position="22"/>
    </location>
</feature>
<keyword evidence="6 12" id="KW-1133">Transmembrane helix</keyword>